<feature type="domain" description="DUF4283" evidence="1">
    <location>
        <begin position="34"/>
        <end position="107"/>
    </location>
</feature>
<dbReference type="Pfam" id="PF14111">
    <property type="entry name" value="DUF4283"/>
    <property type="match status" value="1"/>
</dbReference>
<dbReference type="PANTHER" id="PTHR31286:SF167">
    <property type="entry name" value="OS09G0268800 PROTEIN"/>
    <property type="match status" value="1"/>
</dbReference>
<comment type="caution">
    <text evidence="2">The sequence shown here is derived from an EMBL/GenBank/DDBJ whole genome shotgun (WGS) entry which is preliminary data.</text>
</comment>
<gene>
    <name evidence="2" type="ORF">PanWU01x14_370440</name>
</gene>
<dbReference type="InterPro" id="IPR025558">
    <property type="entry name" value="DUF4283"/>
</dbReference>
<dbReference type="Proteomes" id="UP000237105">
    <property type="component" value="Unassembled WGS sequence"/>
</dbReference>
<dbReference type="OrthoDB" id="1743559at2759"/>
<keyword evidence="3" id="KW-1185">Reference proteome</keyword>
<dbReference type="EMBL" id="JXTB01001094">
    <property type="protein sequence ID" value="PON31362.1"/>
    <property type="molecule type" value="Genomic_DNA"/>
</dbReference>
<proteinExistence type="predicted"/>
<evidence type="ECO:0000313" key="2">
    <source>
        <dbReference type="EMBL" id="PON31362.1"/>
    </source>
</evidence>
<dbReference type="AlphaFoldDB" id="A0A2P5A4A1"/>
<evidence type="ECO:0000313" key="3">
    <source>
        <dbReference type="Proteomes" id="UP000237105"/>
    </source>
</evidence>
<dbReference type="PANTHER" id="PTHR31286">
    <property type="entry name" value="GLYCINE-RICH CELL WALL STRUCTURAL PROTEIN 1.8-LIKE"/>
    <property type="match status" value="1"/>
</dbReference>
<accession>A0A2P5A4A1</accession>
<evidence type="ECO:0000259" key="1">
    <source>
        <dbReference type="Pfam" id="PF14111"/>
    </source>
</evidence>
<name>A0A2P5A4A1_PARAD</name>
<organism evidence="2 3">
    <name type="scientific">Parasponia andersonii</name>
    <name type="common">Sponia andersonii</name>
    <dbReference type="NCBI Taxonomy" id="3476"/>
    <lineage>
        <taxon>Eukaryota</taxon>
        <taxon>Viridiplantae</taxon>
        <taxon>Streptophyta</taxon>
        <taxon>Embryophyta</taxon>
        <taxon>Tracheophyta</taxon>
        <taxon>Spermatophyta</taxon>
        <taxon>Magnoliopsida</taxon>
        <taxon>eudicotyledons</taxon>
        <taxon>Gunneridae</taxon>
        <taxon>Pentapetalae</taxon>
        <taxon>rosids</taxon>
        <taxon>fabids</taxon>
        <taxon>Rosales</taxon>
        <taxon>Cannabaceae</taxon>
        <taxon>Parasponia</taxon>
    </lineage>
</organism>
<dbReference type="InterPro" id="IPR040256">
    <property type="entry name" value="At4g02000-like"/>
</dbReference>
<sequence length="175" mass="19921">MEDIVGLCNSLSLGKEEEHTLDLNDTVLAKGVADLQAGLVGKLLIKKHYNRKAFKEVVMRIWGIELEVAIEGIDANVIIFCFSNAVECRRVFELEPWNFHKALLVLNASDDWDSLGEDAFRFTKFWVQIYNLPLYGMLEEVGTYIANLMGKCIKVDTGRNGKYCGKYMRAEYNLT</sequence>
<reference evidence="3" key="1">
    <citation type="submission" date="2016-06" db="EMBL/GenBank/DDBJ databases">
        <title>Parallel loss of symbiosis genes in relatives of nitrogen-fixing non-legume Parasponia.</title>
        <authorList>
            <person name="Van Velzen R."/>
            <person name="Holmer R."/>
            <person name="Bu F."/>
            <person name="Rutten L."/>
            <person name="Van Zeijl A."/>
            <person name="Liu W."/>
            <person name="Santuari L."/>
            <person name="Cao Q."/>
            <person name="Sharma T."/>
            <person name="Shen D."/>
            <person name="Roswanjaya Y."/>
            <person name="Wardhani T."/>
            <person name="Kalhor M.S."/>
            <person name="Jansen J."/>
            <person name="Van den Hoogen J."/>
            <person name="Gungor B."/>
            <person name="Hartog M."/>
            <person name="Hontelez J."/>
            <person name="Verver J."/>
            <person name="Yang W.-C."/>
            <person name="Schijlen E."/>
            <person name="Repin R."/>
            <person name="Schilthuizen M."/>
            <person name="Schranz E."/>
            <person name="Heidstra R."/>
            <person name="Miyata K."/>
            <person name="Fedorova E."/>
            <person name="Kohlen W."/>
            <person name="Bisseling T."/>
            <person name="Smit S."/>
            <person name="Geurts R."/>
        </authorList>
    </citation>
    <scope>NUCLEOTIDE SEQUENCE [LARGE SCALE GENOMIC DNA]</scope>
    <source>
        <strain evidence="3">cv. WU1-14</strain>
    </source>
</reference>
<protein>
    <recommendedName>
        <fullName evidence="1">DUF4283 domain-containing protein</fullName>
    </recommendedName>
</protein>
<dbReference type="STRING" id="3476.A0A2P5A4A1"/>